<proteinExistence type="predicted"/>
<gene>
    <name evidence="2" type="ORF">L195_g063630</name>
</gene>
<accession>A0A2K3KMZ1</accession>
<reference evidence="2 3" key="2">
    <citation type="journal article" date="2017" name="Front. Plant Sci.">
        <title>Gene Classification and Mining of Molecular Markers Useful in Red Clover (Trifolium pratense) Breeding.</title>
        <authorList>
            <person name="Istvanek J."/>
            <person name="Dluhosova J."/>
            <person name="Dluhos P."/>
            <person name="Patkova L."/>
            <person name="Nedelnik J."/>
            <person name="Repkova J."/>
        </authorList>
    </citation>
    <scope>NUCLEOTIDE SEQUENCE [LARGE SCALE GENOMIC DNA]</scope>
    <source>
        <strain evidence="3">cv. Tatra</strain>
        <tissue evidence="2">Young leaves</tissue>
    </source>
</reference>
<sequence length="55" mass="5945">QLHGEESHDKNTMAQTSTPTETLTSGDSEDRKQQRKTGGRSDQKASEGKIVSTIG</sequence>
<evidence type="ECO:0000313" key="3">
    <source>
        <dbReference type="Proteomes" id="UP000236291"/>
    </source>
</evidence>
<comment type="caution">
    <text evidence="2">The sequence shown here is derived from an EMBL/GenBank/DDBJ whole genome shotgun (WGS) entry which is preliminary data.</text>
</comment>
<feature type="region of interest" description="Disordered" evidence="1">
    <location>
        <begin position="1"/>
        <end position="55"/>
    </location>
</feature>
<name>A0A2K3KMZ1_TRIPR</name>
<reference evidence="2 3" key="1">
    <citation type="journal article" date="2014" name="Am. J. Bot.">
        <title>Genome assembly and annotation for red clover (Trifolium pratense; Fabaceae).</title>
        <authorList>
            <person name="Istvanek J."/>
            <person name="Jaros M."/>
            <person name="Krenek A."/>
            <person name="Repkova J."/>
        </authorList>
    </citation>
    <scope>NUCLEOTIDE SEQUENCE [LARGE SCALE GENOMIC DNA]</scope>
    <source>
        <strain evidence="3">cv. Tatra</strain>
        <tissue evidence="2">Young leaves</tissue>
    </source>
</reference>
<organism evidence="2 3">
    <name type="scientific">Trifolium pratense</name>
    <name type="common">Red clover</name>
    <dbReference type="NCBI Taxonomy" id="57577"/>
    <lineage>
        <taxon>Eukaryota</taxon>
        <taxon>Viridiplantae</taxon>
        <taxon>Streptophyta</taxon>
        <taxon>Embryophyta</taxon>
        <taxon>Tracheophyta</taxon>
        <taxon>Spermatophyta</taxon>
        <taxon>Magnoliopsida</taxon>
        <taxon>eudicotyledons</taxon>
        <taxon>Gunneridae</taxon>
        <taxon>Pentapetalae</taxon>
        <taxon>rosids</taxon>
        <taxon>fabids</taxon>
        <taxon>Fabales</taxon>
        <taxon>Fabaceae</taxon>
        <taxon>Papilionoideae</taxon>
        <taxon>50 kb inversion clade</taxon>
        <taxon>NPAAA clade</taxon>
        <taxon>Hologalegina</taxon>
        <taxon>IRL clade</taxon>
        <taxon>Trifolieae</taxon>
        <taxon>Trifolium</taxon>
    </lineage>
</organism>
<dbReference type="EMBL" id="ASHM01214144">
    <property type="protein sequence ID" value="PNX67674.1"/>
    <property type="molecule type" value="Genomic_DNA"/>
</dbReference>
<feature type="non-terminal residue" evidence="2">
    <location>
        <position position="1"/>
    </location>
</feature>
<evidence type="ECO:0000256" key="1">
    <source>
        <dbReference type="SAM" id="MobiDB-lite"/>
    </source>
</evidence>
<feature type="compositionally biased region" description="Polar residues" evidence="1">
    <location>
        <begin position="12"/>
        <end position="26"/>
    </location>
</feature>
<feature type="compositionally biased region" description="Basic and acidic residues" evidence="1">
    <location>
        <begin position="1"/>
        <end position="11"/>
    </location>
</feature>
<dbReference type="Proteomes" id="UP000236291">
    <property type="component" value="Unassembled WGS sequence"/>
</dbReference>
<dbReference type="AlphaFoldDB" id="A0A2K3KMZ1"/>
<protein>
    <submittedName>
        <fullName evidence="2">Uncharacterized protein</fullName>
    </submittedName>
</protein>
<evidence type="ECO:0000313" key="2">
    <source>
        <dbReference type="EMBL" id="PNX67674.1"/>
    </source>
</evidence>